<dbReference type="GO" id="GO:0016747">
    <property type="term" value="F:acyltransferase activity, transferring groups other than amino-acyl groups"/>
    <property type="evidence" value="ECO:0007669"/>
    <property type="project" value="InterPro"/>
</dbReference>
<protein>
    <recommendedName>
        <fullName evidence="1">N-acetyltransferase domain-containing protein</fullName>
    </recommendedName>
</protein>
<evidence type="ECO:0000313" key="3">
    <source>
        <dbReference type="Proteomes" id="UP000177982"/>
    </source>
</evidence>
<sequence length="302" mass="34577">MDSRITAAASRTHVLPEISAVIEKKKEHFQNIFGRHWMRVFEKSPVLDESEKILLAEDGGHIAGWAHFTEKTYSVRFRNFFVQPEFRGKGVASFLMARLAEIGALHHNRLLKTGKKSADILLMFLDSLIYPAEDGEGEEFAFGKFLKKMGFTPHPFNKGAVSEEERAAVDCYDLVRPGLSAALRIFRKKIVDEGIVLKDSTREELLRLSPDEYRLVLDGLDRKLAHYADSGRISYRYDICSICAHVGSSELDSTNCRKCMIRNMCFEPFRTDGRFKEDYQVSAAYFEEVRTFLRGNEPRTKT</sequence>
<dbReference type="InterPro" id="IPR016181">
    <property type="entry name" value="Acyl_CoA_acyltransferase"/>
</dbReference>
<dbReference type="AlphaFoldDB" id="A0A1G2L568"/>
<dbReference type="CDD" id="cd04301">
    <property type="entry name" value="NAT_SF"/>
    <property type="match status" value="1"/>
</dbReference>
<dbReference type="EMBL" id="MHQO01000023">
    <property type="protein sequence ID" value="OHA06808.1"/>
    <property type="molecule type" value="Genomic_DNA"/>
</dbReference>
<dbReference type="InterPro" id="IPR000182">
    <property type="entry name" value="GNAT_dom"/>
</dbReference>
<organism evidence="2 3">
    <name type="scientific">Candidatus Sungbacteria bacterium RIFCSPLOWO2_01_FULL_47_10</name>
    <dbReference type="NCBI Taxonomy" id="1802276"/>
    <lineage>
        <taxon>Bacteria</taxon>
        <taxon>Candidatus Sungiibacteriota</taxon>
    </lineage>
</organism>
<evidence type="ECO:0000259" key="1">
    <source>
        <dbReference type="PROSITE" id="PS51186"/>
    </source>
</evidence>
<reference evidence="2 3" key="1">
    <citation type="journal article" date="2016" name="Nat. Commun.">
        <title>Thousands of microbial genomes shed light on interconnected biogeochemical processes in an aquifer system.</title>
        <authorList>
            <person name="Anantharaman K."/>
            <person name="Brown C.T."/>
            <person name="Hug L.A."/>
            <person name="Sharon I."/>
            <person name="Castelle C.J."/>
            <person name="Probst A.J."/>
            <person name="Thomas B.C."/>
            <person name="Singh A."/>
            <person name="Wilkins M.J."/>
            <person name="Karaoz U."/>
            <person name="Brodie E.L."/>
            <person name="Williams K.H."/>
            <person name="Hubbard S.S."/>
            <person name="Banfield J.F."/>
        </authorList>
    </citation>
    <scope>NUCLEOTIDE SEQUENCE [LARGE SCALE GENOMIC DNA]</scope>
</reference>
<dbReference type="PROSITE" id="PS51186">
    <property type="entry name" value="GNAT"/>
    <property type="match status" value="1"/>
</dbReference>
<dbReference type="Proteomes" id="UP000177982">
    <property type="component" value="Unassembled WGS sequence"/>
</dbReference>
<dbReference type="Gene3D" id="3.40.630.30">
    <property type="match status" value="1"/>
</dbReference>
<dbReference type="Pfam" id="PF00583">
    <property type="entry name" value="Acetyltransf_1"/>
    <property type="match status" value="1"/>
</dbReference>
<name>A0A1G2L568_9BACT</name>
<proteinExistence type="predicted"/>
<gene>
    <name evidence="2" type="ORF">A2934_03860</name>
</gene>
<dbReference type="SUPFAM" id="SSF55729">
    <property type="entry name" value="Acyl-CoA N-acyltransferases (Nat)"/>
    <property type="match status" value="1"/>
</dbReference>
<evidence type="ECO:0000313" key="2">
    <source>
        <dbReference type="EMBL" id="OHA06808.1"/>
    </source>
</evidence>
<comment type="caution">
    <text evidence="2">The sequence shown here is derived from an EMBL/GenBank/DDBJ whole genome shotgun (WGS) entry which is preliminary data.</text>
</comment>
<feature type="domain" description="N-acetyltransferase" evidence="1">
    <location>
        <begin position="16"/>
        <end position="168"/>
    </location>
</feature>
<accession>A0A1G2L568</accession>